<evidence type="ECO:0000259" key="2">
    <source>
        <dbReference type="PROSITE" id="PS50994"/>
    </source>
</evidence>
<dbReference type="GO" id="GO:0015074">
    <property type="term" value="P:DNA integration"/>
    <property type="evidence" value="ECO:0007669"/>
    <property type="project" value="InterPro"/>
</dbReference>
<organism evidence="3 4">
    <name type="scientific">Pisum sativum</name>
    <name type="common">Garden pea</name>
    <name type="synonym">Lathyrus oleraceus</name>
    <dbReference type="NCBI Taxonomy" id="3888"/>
    <lineage>
        <taxon>Eukaryota</taxon>
        <taxon>Viridiplantae</taxon>
        <taxon>Streptophyta</taxon>
        <taxon>Embryophyta</taxon>
        <taxon>Tracheophyta</taxon>
        <taxon>Spermatophyta</taxon>
        <taxon>Magnoliopsida</taxon>
        <taxon>eudicotyledons</taxon>
        <taxon>Gunneridae</taxon>
        <taxon>Pentapetalae</taxon>
        <taxon>rosids</taxon>
        <taxon>fabids</taxon>
        <taxon>Fabales</taxon>
        <taxon>Fabaceae</taxon>
        <taxon>Papilionoideae</taxon>
        <taxon>50 kb inversion clade</taxon>
        <taxon>NPAAA clade</taxon>
        <taxon>Hologalegina</taxon>
        <taxon>IRL clade</taxon>
        <taxon>Fabeae</taxon>
        <taxon>Lathyrus</taxon>
    </lineage>
</organism>
<dbReference type="PANTHER" id="PTHR45835">
    <property type="entry name" value="YALI0A06105P"/>
    <property type="match status" value="1"/>
</dbReference>
<feature type="compositionally biased region" description="Basic and acidic residues" evidence="1">
    <location>
        <begin position="333"/>
        <end position="343"/>
    </location>
</feature>
<gene>
    <name evidence="3" type="ORF">KIW84_073251</name>
</gene>
<dbReference type="InterPro" id="IPR041588">
    <property type="entry name" value="Integrase_H2C2"/>
</dbReference>
<comment type="caution">
    <text evidence="3">The sequence shown here is derived from an EMBL/GenBank/DDBJ whole genome shotgun (WGS) entry which is preliminary data.</text>
</comment>
<evidence type="ECO:0000313" key="3">
    <source>
        <dbReference type="EMBL" id="KAI5387027.1"/>
    </source>
</evidence>
<dbReference type="Gene3D" id="3.30.420.10">
    <property type="entry name" value="Ribonuclease H-like superfamily/Ribonuclease H"/>
    <property type="match status" value="2"/>
</dbReference>
<dbReference type="InterPro" id="IPR001584">
    <property type="entry name" value="Integrase_cat-core"/>
</dbReference>
<dbReference type="PANTHER" id="PTHR45835:SF99">
    <property type="entry name" value="CHROMO DOMAIN-CONTAINING PROTEIN-RELATED"/>
    <property type="match status" value="1"/>
</dbReference>
<dbReference type="InterPro" id="IPR036397">
    <property type="entry name" value="RNaseH_sf"/>
</dbReference>
<dbReference type="InterPro" id="IPR012337">
    <property type="entry name" value="RNaseH-like_sf"/>
</dbReference>
<protein>
    <recommendedName>
        <fullName evidence="2">Integrase catalytic domain-containing protein</fullName>
    </recommendedName>
</protein>
<dbReference type="PROSITE" id="PS50994">
    <property type="entry name" value="INTEGRASE"/>
    <property type="match status" value="1"/>
</dbReference>
<dbReference type="SUPFAM" id="SSF53098">
    <property type="entry name" value="Ribonuclease H-like"/>
    <property type="match status" value="1"/>
</dbReference>
<sequence length="544" mass="61733">MSMLMVKELDLIEQFRDLSLVCESTHNSVKLGMLKLTSGILDEIREGQKSDVLLVDKLTLVNQGQGGEFRVDENGVLKFGNRVCIPDVTELKKSILEEGHRSGLSIHPGATKMYHDLKKLFWWPGMKREIASFVYSCLTCQKSKIEHQRPSGLMQPLAIPEWKWDSISMDFVSGLPRTIKNFEAIWVIVDKLTKSAHFIPIRMDYPLERLAELYIEKIVSLHGIPSSIVSDRDPRFTSKFWEGLQRALGTKLRLSSAYHPQTDGTKAQLTNGPIQKMAQTGLFATRSLHARLANVRYTFATRSPSEADRQQKISGFILSPLGHQRSIINTPTPERKEERKTETETAGNPGIATRRVAQRSRSEETLTAAHPHRSYRRPTQPDTKSDLPIQHYHSIANRKVGGDSCYPRHCDKSKIPQVSSPYDTCVLEKGGAWDCYLPLIEFTYNNSFHSSIGMAPFEALYGRRCRTPLCWYESGESAVVGPEIVQQTTEKIKMIQEKMRIAQSRQKSYHDKRRKSLEFQEGDHVFLCVTPITGVGRALKSKKC</sequence>
<dbReference type="Gramene" id="Psat07G0325100-T1">
    <property type="protein sequence ID" value="KAI5387027.1"/>
    <property type="gene ID" value="KIW84_073251"/>
</dbReference>
<proteinExistence type="predicted"/>
<accession>A0A9D4VNM1</accession>
<feature type="region of interest" description="Disordered" evidence="1">
    <location>
        <begin position="325"/>
        <end position="387"/>
    </location>
</feature>
<dbReference type="Gene3D" id="1.10.340.70">
    <property type="match status" value="1"/>
</dbReference>
<name>A0A9D4VNM1_PEA</name>
<feature type="domain" description="Integrase catalytic" evidence="2">
    <location>
        <begin position="152"/>
        <end position="269"/>
    </location>
</feature>
<evidence type="ECO:0000256" key="1">
    <source>
        <dbReference type="SAM" id="MobiDB-lite"/>
    </source>
</evidence>
<dbReference type="GO" id="GO:0003676">
    <property type="term" value="F:nucleic acid binding"/>
    <property type="evidence" value="ECO:0007669"/>
    <property type="project" value="InterPro"/>
</dbReference>
<evidence type="ECO:0000313" key="4">
    <source>
        <dbReference type="Proteomes" id="UP001058974"/>
    </source>
</evidence>
<dbReference type="AlphaFoldDB" id="A0A9D4VNM1"/>
<reference evidence="3 4" key="1">
    <citation type="journal article" date="2022" name="Nat. Genet.">
        <title>Improved pea reference genome and pan-genome highlight genomic features and evolutionary characteristics.</title>
        <authorList>
            <person name="Yang T."/>
            <person name="Liu R."/>
            <person name="Luo Y."/>
            <person name="Hu S."/>
            <person name="Wang D."/>
            <person name="Wang C."/>
            <person name="Pandey M.K."/>
            <person name="Ge S."/>
            <person name="Xu Q."/>
            <person name="Li N."/>
            <person name="Li G."/>
            <person name="Huang Y."/>
            <person name="Saxena R.K."/>
            <person name="Ji Y."/>
            <person name="Li M."/>
            <person name="Yan X."/>
            <person name="He Y."/>
            <person name="Liu Y."/>
            <person name="Wang X."/>
            <person name="Xiang C."/>
            <person name="Varshney R.K."/>
            <person name="Ding H."/>
            <person name="Gao S."/>
            <person name="Zong X."/>
        </authorList>
    </citation>
    <scope>NUCLEOTIDE SEQUENCE [LARGE SCALE GENOMIC DNA]</scope>
    <source>
        <strain evidence="3 4">cv. Zhongwan 6</strain>
    </source>
</reference>
<keyword evidence="4" id="KW-1185">Reference proteome</keyword>
<dbReference type="Pfam" id="PF17921">
    <property type="entry name" value="Integrase_H2C2"/>
    <property type="match status" value="1"/>
</dbReference>
<dbReference type="EMBL" id="JAMSHJ010000007">
    <property type="protein sequence ID" value="KAI5387027.1"/>
    <property type="molecule type" value="Genomic_DNA"/>
</dbReference>
<dbReference type="Proteomes" id="UP001058974">
    <property type="component" value="Chromosome 7"/>
</dbReference>